<sequence length="297" mass="33632">MAHSMILTASSYPLPFPLHKQPASINSFRLRTTPELSYIIGEQTDNMCRGFQHSERERLNIKAFYIYISAPTTHTALPDSLTLYYLPRINGSPLEIDDSKIRPDSPGFVTLHRVVSSQAVENGAVFGSRERVRASEGVRFEVYLREDKVLKGNFRKDEGDEWKMECKCGLENEIVGVEVREMEVCVAVDGQAVGMMTEKVEMVVQRKRRGRCFVGLEEIPEERELECESEGENCCCCCGEEREKASDGGDSEEGMEVEMEIEGVRWAVDVGIWVVCLGMGYLVSKASSKRLRRRRLL</sequence>
<organism evidence="1 2">
    <name type="scientific">Ilex paraguariensis</name>
    <name type="common">yerba mate</name>
    <dbReference type="NCBI Taxonomy" id="185542"/>
    <lineage>
        <taxon>Eukaryota</taxon>
        <taxon>Viridiplantae</taxon>
        <taxon>Streptophyta</taxon>
        <taxon>Embryophyta</taxon>
        <taxon>Tracheophyta</taxon>
        <taxon>Spermatophyta</taxon>
        <taxon>Magnoliopsida</taxon>
        <taxon>eudicotyledons</taxon>
        <taxon>Gunneridae</taxon>
        <taxon>Pentapetalae</taxon>
        <taxon>asterids</taxon>
        <taxon>campanulids</taxon>
        <taxon>Aquifoliales</taxon>
        <taxon>Aquifoliaceae</taxon>
        <taxon>Ilex</taxon>
    </lineage>
</organism>
<evidence type="ECO:0000313" key="2">
    <source>
        <dbReference type="Proteomes" id="UP001642360"/>
    </source>
</evidence>
<dbReference type="Proteomes" id="UP001642360">
    <property type="component" value="Unassembled WGS sequence"/>
</dbReference>
<protein>
    <submittedName>
        <fullName evidence="1">Uncharacterized protein</fullName>
    </submittedName>
</protein>
<proteinExistence type="predicted"/>
<reference evidence="1 2" key="1">
    <citation type="submission" date="2024-02" db="EMBL/GenBank/DDBJ databases">
        <authorList>
            <person name="Vignale AGUSTIN F."/>
            <person name="Sosa J E."/>
            <person name="Modenutti C."/>
        </authorList>
    </citation>
    <scope>NUCLEOTIDE SEQUENCE [LARGE SCALE GENOMIC DNA]</scope>
</reference>
<accession>A0ABC8TNA9</accession>
<dbReference type="EMBL" id="CAUOFW020005280">
    <property type="protein sequence ID" value="CAK9169321.1"/>
    <property type="molecule type" value="Genomic_DNA"/>
</dbReference>
<comment type="caution">
    <text evidence="1">The sequence shown here is derived from an EMBL/GenBank/DDBJ whole genome shotgun (WGS) entry which is preliminary data.</text>
</comment>
<dbReference type="AlphaFoldDB" id="A0ABC8TNA9"/>
<dbReference type="PANTHER" id="PTHR37244:SF1">
    <property type="entry name" value="NADP-SPECIFIC GLUTAMATE DEHYDROGENASE"/>
    <property type="match status" value="1"/>
</dbReference>
<name>A0ABC8TNA9_9AQUA</name>
<keyword evidence="2" id="KW-1185">Reference proteome</keyword>
<evidence type="ECO:0000313" key="1">
    <source>
        <dbReference type="EMBL" id="CAK9169321.1"/>
    </source>
</evidence>
<dbReference type="PANTHER" id="PTHR37244">
    <property type="entry name" value="NADP-SPECIFIC GLUTAMATE DEHYDROGENASE"/>
    <property type="match status" value="1"/>
</dbReference>
<gene>
    <name evidence="1" type="ORF">ILEXP_LOCUS38764</name>
</gene>